<reference evidence="17" key="1">
    <citation type="submission" date="2017-04" db="EMBL/GenBank/DDBJ databases">
        <authorList>
            <person name="Varghese N."/>
            <person name="Submissions S."/>
        </authorList>
    </citation>
    <scope>NUCLEOTIDE SEQUENCE [LARGE SCALE GENOMIC DNA]</scope>
    <source>
        <strain evidence="17">DSM 12126</strain>
    </source>
</reference>
<comment type="function">
    <text evidence="13">Catalyzes the conversion of dethiobiotin (DTB) to biotin by the insertion of a sulfur atom into dethiobiotin via a radical-based mechanism.</text>
</comment>
<feature type="binding site" evidence="13 14">
    <location>
        <position position="130"/>
    </location>
    <ligand>
        <name>[2Fe-2S] cluster</name>
        <dbReference type="ChEBI" id="CHEBI:190135"/>
    </ligand>
</feature>
<evidence type="ECO:0000256" key="8">
    <source>
        <dbReference type="ARBA" id="ARBA00022723"/>
    </source>
</evidence>
<keyword evidence="9 13" id="KW-0093">Biotin biosynthesis</keyword>
<dbReference type="Gene3D" id="3.20.20.70">
    <property type="entry name" value="Aldolase class I"/>
    <property type="match status" value="1"/>
</dbReference>
<dbReference type="Pfam" id="PF04055">
    <property type="entry name" value="Radical_SAM"/>
    <property type="match status" value="1"/>
</dbReference>
<dbReference type="EC" id="2.8.1.6" evidence="3 13"/>
<feature type="binding site" evidence="13 14">
    <location>
        <position position="54"/>
    </location>
    <ligand>
        <name>[4Fe-4S] cluster</name>
        <dbReference type="ChEBI" id="CHEBI:49883"/>
        <note>4Fe-4S-S-AdoMet</note>
    </ligand>
</feature>
<dbReference type="PIRSF" id="PIRSF001619">
    <property type="entry name" value="Biotin_synth"/>
    <property type="match status" value="1"/>
</dbReference>
<dbReference type="HAMAP" id="MF_01694">
    <property type="entry name" value="BioB"/>
    <property type="match status" value="1"/>
</dbReference>
<dbReference type="AlphaFoldDB" id="A0A1W2DJB1"/>
<dbReference type="InterPro" id="IPR010722">
    <property type="entry name" value="BATS_dom"/>
</dbReference>
<evidence type="ECO:0000256" key="13">
    <source>
        <dbReference type="HAMAP-Rule" id="MF_01694"/>
    </source>
</evidence>
<dbReference type="InterPro" id="IPR006638">
    <property type="entry name" value="Elp3/MiaA/NifB-like_rSAM"/>
</dbReference>
<evidence type="ECO:0000256" key="3">
    <source>
        <dbReference type="ARBA" id="ARBA00012236"/>
    </source>
</evidence>
<comment type="catalytic activity">
    <reaction evidence="12 13">
        <text>(4R,5S)-dethiobiotin + (sulfur carrier)-SH + 2 reduced [2Fe-2S]-[ferredoxin] + 2 S-adenosyl-L-methionine = (sulfur carrier)-H + biotin + 2 5'-deoxyadenosine + 2 L-methionine + 2 oxidized [2Fe-2S]-[ferredoxin]</text>
        <dbReference type="Rhea" id="RHEA:22060"/>
        <dbReference type="Rhea" id="RHEA-COMP:10000"/>
        <dbReference type="Rhea" id="RHEA-COMP:10001"/>
        <dbReference type="Rhea" id="RHEA-COMP:14737"/>
        <dbReference type="Rhea" id="RHEA-COMP:14739"/>
        <dbReference type="ChEBI" id="CHEBI:17319"/>
        <dbReference type="ChEBI" id="CHEBI:29917"/>
        <dbReference type="ChEBI" id="CHEBI:33737"/>
        <dbReference type="ChEBI" id="CHEBI:33738"/>
        <dbReference type="ChEBI" id="CHEBI:57586"/>
        <dbReference type="ChEBI" id="CHEBI:57844"/>
        <dbReference type="ChEBI" id="CHEBI:59789"/>
        <dbReference type="ChEBI" id="CHEBI:64428"/>
        <dbReference type="ChEBI" id="CHEBI:149473"/>
        <dbReference type="EC" id="2.8.1.6"/>
    </reaction>
</comment>
<dbReference type="SFLD" id="SFLDF00272">
    <property type="entry name" value="biotin_synthase"/>
    <property type="match status" value="1"/>
</dbReference>
<evidence type="ECO:0000256" key="6">
    <source>
        <dbReference type="ARBA" id="ARBA00022691"/>
    </source>
</evidence>
<feature type="binding site" evidence="13 14">
    <location>
        <position position="262"/>
    </location>
    <ligand>
        <name>[2Fe-2S] cluster</name>
        <dbReference type="ChEBI" id="CHEBI:190135"/>
    </ligand>
</feature>
<dbReference type="InterPro" id="IPR007197">
    <property type="entry name" value="rSAM"/>
</dbReference>
<dbReference type="NCBIfam" id="TIGR00433">
    <property type="entry name" value="bioB"/>
    <property type="match status" value="1"/>
</dbReference>
<proteinExistence type="inferred from homology"/>
<dbReference type="OrthoDB" id="9786826at2"/>
<feature type="binding site" evidence="13 14">
    <location>
        <position position="58"/>
    </location>
    <ligand>
        <name>[4Fe-4S] cluster</name>
        <dbReference type="ChEBI" id="CHEBI:49883"/>
        <note>4Fe-4S-S-AdoMet</note>
    </ligand>
</feature>
<keyword evidence="7 13" id="KW-0001">2Fe-2S</keyword>
<comment type="similarity">
    <text evidence="2 13">Belongs to the radical SAM superfamily. Biotin synthase family.</text>
</comment>
<evidence type="ECO:0000256" key="4">
    <source>
        <dbReference type="ARBA" id="ARBA00022485"/>
    </source>
</evidence>
<evidence type="ECO:0000256" key="9">
    <source>
        <dbReference type="ARBA" id="ARBA00022756"/>
    </source>
</evidence>
<dbReference type="Proteomes" id="UP000192756">
    <property type="component" value="Unassembled WGS sequence"/>
</dbReference>
<dbReference type="SMART" id="SM00729">
    <property type="entry name" value="Elp3"/>
    <property type="match status" value="1"/>
</dbReference>
<evidence type="ECO:0000256" key="5">
    <source>
        <dbReference type="ARBA" id="ARBA00022679"/>
    </source>
</evidence>
<protein>
    <recommendedName>
        <fullName evidence="3 13">Biotin synthase</fullName>
        <ecNumber evidence="3 13">2.8.1.6</ecNumber>
    </recommendedName>
</protein>
<evidence type="ECO:0000256" key="12">
    <source>
        <dbReference type="ARBA" id="ARBA00051157"/>
    </source>
</evidence>
<organism evidence="16 17">
    <name type="scientific">Pedobacter africanus</name>
    <dbReference type="NCBI Taxonomy" id="151894"/>
    <lineage>
        <taxon>Bacteria</taxon>
        <taxon>Pseudomonadati</taxon>
        <taxon>Bacteroidota</taxon>
        <taxon>Sphingobacteriia</taxon>
        <taxon>Sphingobacteriales</taxon>
        <taxon>Sphingobacteriaceae</taxon>
        <taxon>Pedobacter</taxon>
    </lineage>
</organism>
<dbReference type="Pfam" id="PF06968">
    <property type="entry name" value="BATS"/>
    <property type="match status" value="1"/>
</dbReference>
<evidence type="ECO:0000256" key="1">
    <source>
        <dbReference type="ARBA" id="ARBA00004942"/>
    </source>
</evidence>
<feature type="binding site" evidence="13 14">
    <location>
        <position position="190"/>
    </location>
    <ligand>
        <name>[2Fe-2S] cluster</name>
        <dbReference type="ChEBI" id="CHEBI:190135"/>
    </ligand>
</feature>
<keyword evidence="17" id="KW-1185">Reference proteome</keyword>
<dbReference type="SFLD" id="SFLDG01060">
    <property type="entry name" value="BATS_domain_containing"/>
    <property type="match status" value="1"/>
</dbReference>
<dbReference type="UniPathway" id="UPA00078">
    <property type="reaction ID" value="UER00162"/>
</dbReference>
<dbReference type="InterPro" id="IPR013785">
    <property type="entry name" value="Aldolase_TIM"/>
</dbReference>
<dbReference type="STRING" id="151894.SAMN04488524_3898"/>
<dbReference type="SFLD" id="SFLDG01278">
    <property type="entry name" value="biotin_synthase_like"/>
    <property type="match status" value="1"/>
</dbReference>
<sequence>MQPTRHNWTKEEISAIYHKPFLDLVYEAATIHRENKDYNEVQVSSLISIKTGGCAEDCSYCPQAARYHTDLEVQPLMQLGQVVSAAVKAKEGGASRLCMGAAWREVRDNRDFDRVIEMVKAVNAMDMEVCCTLGMLTENQAQRLADAGLYAYNHNIDTSEDDYKRIISTRTYDDRLNTIKNVRKAKLTVCSGGIIGLGETTEDRVSMLQTLANMEAHPESVPVNALVPVKGTPLEDQPRVPIWDMVRMIATARIVMPNSVVRLSAGRNEMSTLEQAFCFMAGASSIFAGDKLLTTPNPAFVDDMAMFELLGLKTRDAFKNGRPVNTLNKTEEVTAG</sequence>
<evidence type="ECO:0000256" key="10">
    <source>
        <dbReference type="ARBA" id="ARBA00023004"/>
    </source>
</evidence>
<dbReference type="InterPro" id="IPR058240">
    <property type="entry name" value="rSAM_sf"/>
</dbReference>
<dbReference type="GO" id="GO:0051539">
    <property type="term" value="F:4 iron, 4 sulfur cluster binding"/>
    <property type="evidence" value="ECO:0007669"/>
    <property type="project" value="UniProtKB-KW"/>
</dbReference>
<dbReference type="GO" id="GO:0004076">
    <property type="term" value="F:biotin synthase activity"/>
    <property type="evidence" value="ECO:0007669"/>
    <property type="project" value="UniProtKB-UniRule"/>
</dbReference>
<dbReference type="GO" id="GO:0005506">
    <property type="term" value="F:iron ion binding"/>
    <property type="evidence" value="ECO:0007669"/>
    <property type="project" value="UniProtKB-UniRule"/>
</dbReference>
<feature type="binding site" evidence="13 14">
    <location>
        <position position="98"/>
    </location>
    <ligand>
        <name>[2Fe-2S] cluster</name>
        <dbReference type="ChEBI" id="CHEBI:190135"/>
    </ligand>
</feature>
<dbReference type="SMART" id="SM00876">
    <property type="entry name" value="BATS"/>
    <property type="match status" value="1"/>
</dbReference>
<gene>
    <name evidence="13" type="primary">bioB</name>
    <name evidence="16" type="ORF">SAMN04488524_3898</name>
</gene>
<comment type="cofactor">
    <cofactor evidence="14">
        <name>[2Fe-2S] cluster</name>
        <dbReference type="ChEBI" id="CHEBI:190135"/>
    </cofactor>
    <text evidence="14">Binds 1 [2Fe-2S] cluster. The cluster is coordinated with 3 cysteines and 1 arginine.</text>
</comment>
<evidence type="ECO:0000256" key="7">
    <source>
        <dbReference type="ARBA" id="ARBA00022714"/>
    </source>
</evidence>
<comment type="cofactor">
    <cofactor evidence="13 14">
        <name>[4Fe-4S] cluster</name>
        <dbReference type="ChEBI" id="CHEBI:49883"/>
    </cofactor>
    <text evidence="13 14">Binds 1 [4Fe-4S] cluster. The cluster is coordinated with 3 cysteines and an exchangeable S-adenosyl-L-methionine.</text>
</comment>
<evidence type="ECO:0000256" key="14">
    <source>
        <dbReference type="PIRSR" id="PIRSR001619-1"/>
    </source>
</evidence>
<evidence type="ECO:0000256" key="11">
    <source>
        <dbReference type="ARBA" id="ARBA00023014"/>
    </source>
</evidence>
<comment type="cofactor">
    <cofactor evidence="13">
        <name>[2Fe-2S] cluster</name>
        <dbReference type="ChEBI" id="CHEBI:190135"/>
    </cofactor>
    <text evidence="13">Binds 1 [2Fe-2S] cluster. The cluster is coordinated with 3 cysteines and 1 arginine.</text>
</comment>
<dbReference type="EMBL" id="FWXT01000003">
    <property type="protein sequence ID" value="SMC97621.1"/>
    <property type="molecule type" value="Genomic_DNA"/>
</dbReference>
<dbReference type="PANTHER" id="PTHR22976:SF2">
    <property type="entry name" value="BIOTIN SYNTHASE, MITOCHONDRIAL"/>
    <property type="match status" value="1"/>
</dbReference>
<evidence type="ECO:0000256" key="2">
    <source>
        <dbReference type="ARBA" id="ARBA00010765"/>
    </source>
</evidence>
<name>A0A1W2DJB1_9SPHI</name>
<evidence type="ECO:0000313" key="17">
    <source>
        <dbReference type="Proteomes" id="UP000192756"/>
    </source>
</evidence>
<accession>A0A1W2DJB1</accession>
<dbReference type="GO" id="GO:0009102">
    <property type="term" value="P:biotin biosynthetic process"/>
    <property type="evidence" value="ECO:0007669"/>
    <property type="project" value="UniProtKB-UniRule"/>
</dbReference>
<dbReference type="InterPro" id="IPR002684">
    <property type="entry name" value="Biotin_synth/BioAB"/>
</dbReference>
<dbReference type="SFLD" id="SFLDS00029">
    <property type="entry name" value="Radical_SAM"/>
    <property type="match status" value="1"/>
</dbReference>
<dbReference type="FunFam" id="3.20.20.70:FF:000011">
    <property type="entry name" value="Biotin synthase"/>
    <property type="match status" value="1"/>
</dbReference>
<keyword evidence="6 13" id="KW-0949">S-adenosyl-L-methionine</keyword>
<dbReference type="GO" id="GO:0051537">
    <property type="term" value="F:2 iron, 2 sulfur cluster binding"/>
    <property type="evidence" value="ECO:0007669"/>
    <property type="project" value="UniProtKB-KW"/>
</dbReference>
<comment type="subunit">
    <text evidence="13">Homodimer.</text>
</comment>
<evidence type="ECO:0000259" key="15">
    <source>
        <dbReference type="PROSITE" id="PS51918"/>
    </source>
</evidence>
<feature type="binding site" evidence="13 14">
    <location>
        <position position="61"/>
    </location>
    <ligand>
        <name>[4Fe-4S] cluster</name>
        <dbReference type="ChEBI" id="CHEBI:49883"/>
        <note>4Fe-4S-S-AdoMet</note>
    </ligand>
</feature>
<keyword evidence="8 13" id="KW-0479">Metal-binding</keyword>
<keyword evidence="4 13" id="KW-0004">4Fe-4S</keyword>
<keyword evidence="5 13" id="KW-0808">Transferase</keyword>
<keyword evidence="11 13" id="KW-0411">Iron-sulfur</keyword>
<dbReference type="RefSeq" id="WP_084240664.1">
    <property type="nucleotide sequence ID" value="NZ_FWXT01000003.1"/>
</dbReference>
<dbReference type="CDD" id="cd01335">
    <property type="entry name" value="Radical_SAM"/>
    <property type="match status" value="1"/>
</dbReference>
<keyword evidence="10 13" id="KW-0408">Iron</keyword>
<evidence type="ECO:0000313" key="16">
    <source>
        <dbReference type="EMBL" id="SMC97621.1"/>
    </source>
</evidence>
<dbReference type="SUPFAM" id="SSF102114">
    <property type="entry name" value="Radical SAM enzymes"/>
    <property type="match status" value="1"/>
</dbReference>
<dbReference type="PROSITE" id="PS51918">
    <property type="entry name" value="RADICAL_SAM"/>
    <property type="match status" value="1"/>
</dbReference>
<comment type="pathway">
    <text evidence="1 13">Cofactor biosynthesis; biotin biosynthesis; biotin from 7,8-diaminononanoate: step 2/2.</text>
</comment>
<dbReference type="InterPro" id="IPR024177">
    <property type="entry name" value="Biotin_synthase"/>
</dbReference>
<feature type="domain" description="Radical SAM core" evidence="15">
    <location>
        <begin position="39"/>
        <end position="267"/>
    </location>
</feature>
<dbReference type="PANTHER" id="PTHR22976">
    <property type="entry name" value="BIOTIN SYNTHASE"/>
    <property type="match status" value="1"/>
</dbReference>